<protein>
    <submittedName>
        <fullName evidence="1">Uncharacterized protein</fullName>
    </submittedName>
</protein>
<dbReference type="Proteomes" id="UP000828390">
    <property type="component" value="Unassembled WGS sequence"/>
</dbReference>
<gene>
    <name evidence="1" type="ORF">DPMN_134635</name>
</gene>
<organism evidence="1 2">
    <name type="scientific">Dreissena polymorpha</name>
    <name type="common">Zebra mussel</name>
    <name type="synonym">Mytilus polymorpha</name>
    <dbReference type="NCBI Taxonomy" id="45954"/>
    <lineage>
        <taxon>Eukaryota</taxon>
        <taxon>Metazoa</taxon>
        <taxon>Spiralia</taxon>
        <taxon>Lophotrochozoa</taxon>
        <taxon>Mollusca</taxon>
        <taxon>Bivalvia</taxon>
        <taxon>Autobranchia</taxon>
        <taxon>Heteroconchia</taxon>
        <taxon>Euheterodonta</taxon>
        <taxon>Imparidentia</taxon>
        <taxon>Neoheterodontei</taxon>
        <taxon>Myida</taxon>
        <taxon>Dreissenoidea</taxon>
        <taxon>Dreissenidae</taxon>
        <taxon>Dreissena</taxon>
    </lineage>
</organism>
<dbReference type="AlphaFoldDB" id="A0A9D4JAV4"/>
<name>A0A9D4JAV4_DREPO</name>
<proteinExistence type="predicted"/>
<reference evidence="1" key="1">
    <citation type="journal article" date="2019" name="bioRxiv">
        <title>The Genome of the Zebra Mussel, Dreissena polymorpha: A Resource for Invasive Species Research.</title>
        <authorList>
            <person name="McCartney M.A."/>
            <person name="Auch B."/>
            <person name="Kono T."/>
            <person name="Mallez S."/>
            <person name="Zhang Y."/>
            <person name="Obille A."/>
            <person name="Becker A."/>
            <person name="Abrahante J.E."/>
            <person name="Garbe J."/>
            <person name="Badalamenti J.P."/>
            <person name="Herman A."/>
            <person name="Mangelson H."/>
            <person name="Liachko I."/>
            <person name="Sullivan S."/>
            <person name="Sone E.D."/>
            <person name="Koren S."/>
            <person name="Silverstein K.A.T."/>
            <person name="Beckman K.B."/>
            <person name="Gohl D.M."/>
        </authorList>
    </citation>
    <scope>NUCLEOTIDE SEQUENCE</scope>
    <source>
        <strain evidence="1">Duluth1</strain>
        <tissue evidence="1">Whole animal</tissue>
    </source>
</reference>
<evidence type="ECO:0000313" key="1">
    <source>
        <dbReference type="EMBL" id="KAH3806316.1"/>
    </source>
</evidence>
<dbReference type="EMBL" id="JAIWYP010000006">
    <property type="protein sequence ID" value="KAH3806316.1"/>
    <property type="molecule type" value="Genomic_DNA"/>
</dbReference>
<sequence length="59" mass="6447">MRKNAVLMASKGGVNRLCPEIASKGGGTKVGYKDAVQWLEFKYRIEMLGPMMGSIDGVR</sequence>
<reference evidence="1" key="2">
    <citation type="submission" date="2020-11" db="EMBL/GenBank/DDBJ databases">
        <authorList>
            <person name="McCartney M.A."/>
            <person name="Auch B."/>
            <person name="Kono T."/>
            <person name="Mallez S."/>
            <person name="Becker A."/>
            <person name="Gohl D.M."/>
            <person name="Silverstein K.A.T."/>
            <person name="Koren S."/>
            <person name="Bechman K.B."/>
            <person name="Herman A."/>
            <person name="Abrahante J.E."/>
            <person name="Garbe J."/>
        </authorList>
    </citation>
    <scope>NUCLEOTIDE SEQUENCE</scope>
    <source>
        <strain evidence="1">Duluth1</strain>
        <tissue evidence="1">Whole animal</tissue>
    </source>
</reference>
<accession>A0A9D4JAV4</accession>
<keyword evidence="2" id="KW-1185">Reference proteome</keyword>
<comment type="caution">
    <text evidence="1">The sequence shown here is derived from an EMBL/GenBank/DDBJ whole genome shotgun (WGS) entry which is preliminary data.</text>
</comment>
<evidence type="ECO:0000313" key="2">
    <source>
        <dbReference type="Proteomes" id="UP000828390"/>
    </source>
</evidence>